<evidence type="ECO:0008006" key="7">
    <source>
        <dbReference type="Google" id="ProtNLM"/>
    </source>
</evidence>
<dbReference type="PROSITE" id="PS50048">
    <property type="entry name" value="ZN2_CY6_FUNGAL_2"/>
    <property type="match status" value="1"/>
</dbReference>
<keyword evidence="1" id="KW-0539">Nucleus</keyword>
<dbReference type="SMART" id="SM00066">
    <property type="entry name" value="GAL4"/>
    <property type="match status" value="1"/>
</dbReference>
<dbReference type="Gene3D" id="3.40.630.30">
    <property type="match status" value="1"/>
</dbReference>
<dbReference type="Pfam" id="PF00583">
    <property type="entry name" value="Acetyltransf_1"/>
    <property type="match status" value="1"/>
</dbReference>
<feature type="compositionally biased region" description="Low complexity" evidence="2">
    <location>
        <begin position="45"/>
        <end position="62"/>
    </location>
</feature>
<dbReference type="Proteomes" id="UP001174934">
    <property type="component" value="Unassembled WGS sequence"/>
</dbReference>
<dbReference type="InterPro" id="IPR016181">
    <property type="entry name" value="Acyl_CoA_acyltransferase"/>
</dbReference>
<gene>
    <name evidence="5" type="ORF">B0T17DRAFT_488944</name>
</gene>
<dbReference type="InterPro" id="IPR053157">
    <property type="entry name" value="Sterol_Uptake_Regulator"/>
</dbReference>
<dbReference type="CDD" id="cd00067">
    <property type="entry name" value="GAL4"/>
    <property type="match status" value="1"/>
</dbReference>
<evidence type="ECO:0000313" key="6">
    <source>
        <dbReference type="Proteomes" id="UP001174934"/>
    </source>
</evidence>
<accession>A0AA39X7W3</accession>
<dbReference type="InterPro" id="IPR021858">
    <property type="entry name" value="Fun_TF"/>
</dbReference>
<feature type="region of interest" description="Disordered" evidence="2">
    <location>
        <begin position="45"/>
        <end position="92"/>
    </location>
</feature>
<dbReference type="CDD" id="cd04301">
    <property type="entry name" value="NAT_SF"/>
    <property type="match status" value="1"/>
</dbReference>
<dbReference type="GO" id="GO:0001228">
    <property type="term" value="F:DNA-binding transcription activator activity, RNA polymerase II-specific"/>
    <property type="evidence" value="ECO:0007669"/>
    <property type="project" value="TreeGrafter"/>
</dbReference>
<protein>
    <recommendedName>
        <fullName evidence="7">Zn(2)-C6 fungal-type domain-containing protein</fullName>
    </recommendedName>
</protein>
<dbReference type="AlphaFoldDB" id="A0AA39X7W3"/>
<feature type="domain" description="N-acetyltransferase" evidence="4">
    <location>
        <begin position="471"/>
        <end position="624"/>
    </location>
</feature>
<evidence type="ECO:0000259" key="3">
    <source>
        <dbReference type="PROSITE" id="PS50048"/>
    </source>
</evidence>
<dbReference type="InterPro" id="IPR001138">
    <property type="entry name" value="Zn2Cys6_DnaBD"/>
</dbReference>
<dbReference type="Pfam" id="PF00172">
    <property type="entry name" value="Zn_clus"/>
    <property type="match status" value="1"/>
</dbReference>
<reference evidence="5" key="1">
    <citation type="submission" date="2023-06" db="EMBL/GenBank/DDBJ databases">
        <title>Genome-scale phylogeny and comparative genomics of the fungal order Sordariales.</title>
        <authorList>
            <consortium name="Lawrence Berkeley National Laboratory"/>
            <person name="Hensen N."/>
            <person name="Bonometti L."/>
            <person name="Westerberg I."/>
            <person name="Brannstrom I.O."/>
            <person name="Guillou S."/>
            <person name="Cros-Aarteil S."/>
            <person name="Calhoun S."/>
            <person name="Haridas S."/>
            <person name="Kuo A."/>
            <person name="Mondo S."/>
            <person name="Pangilinan J."/>
            <person name="Riley R."/>
            <person name="LaButti K."/>
            <person name="Andreopoulos B."/>
            <person name="Lipzen A."/>
            <person name="Chen C."/>
            <person name="Yanf M."/>
            <person name="Daum C."/>
            <person name="Ng V."/>
            <person name="Clum A."/>
            <person name="Steindorff A."/>
            <person name="Ohm R."/>
            <person name="Martin F."/>
            <person name="Silar P."/>
            <person name="Natvig D."/>
            <person name="Lalanne C."/>
            <person name="Gautier V."/>
            <person name="Ament-velasquez S.L."/>
            <person name="Kruys A."/>
            <person name="Hutchinson M.I."/>
            <person name="Powell A.J."/>
            <person name="Barry K."/>
            <person name="Miller A.N."/>
            <person name="Grigoriev I.V."/>
            <person name="Debuchy R."/>
            <person name="Gladieux P."/>
            <person name="Thoren M.H."/>
            <person name="Johannesson H."/>
        </authorList>
    </citation>
    <scope>NUCLEOTIDE SEQUENCE</scope>
    <source>
        <strain evidence="5">SMH3391-2</strain>
    </source>
</reference>
<evidence type="ECO:0000259" key="4">
    <source>
        <dbReference type="PROSITE" id="PS51186"/>
    </source>
</evidence>
<dbReference type="InterPro" id="IPR036864">
    <property type="entry name" value="Zn2-C6_fun-type_DNA-bd_sf"/>
</dbReference>
<proteinExistence type="predicted"/>
<dbReference type="SUPFAM" id="SSF55729">
    <property type="entry name" value="Acyl-CoA N-acyltransferases (Nat)"/>
    <property type="match status" value="1"/>
</dbReference>
<evidence type="ECO:0000313" key="5">
    <source>
        <dbReference type="EMBL" id="KAK0628952.1"/>
    </source>
</evidence>
<dbReference type="PROSITE" id="PS00463">
    <property type="entry name" value="ZN2_CY6_FUNGAL_1"/>
    <property type="match status" value="1"/>
</dbReference>
<dbReference type="PROSITE" id="PS51186">
    <property type="entry name" value="GNAT"/>
    <property type="match status" value="1"/>
</dbReference>
<dbReference type="EMBL" id="JAULSR010000002">
    <property type="protein sequence ID" value="KAK0628952.1"/>
    <property type="molecule type" value="Genomic_DNA"/>
</dbReference>
<dbReference type="SUPFAM" id="SSF57701">
    <property type="entry name" value="Zn2/Cys6 DNA-binding domain"/>
    <property type="match status" value="1"/>
</dbReference>
<dbReference type="InterPro" id="IPR000182">
    <property type="entry name" value="GNAT_dom"/>
</dbReference>
<sequence length="628" mass="69384">MMRRRHKKSRRGCLECKRRHIKCDETRPQCINCVTAERACPYPASTTSPASAASASSKSGSPQMPRAGCSPGPVPGPAPGLHLLDDDDDDDNGPPVNLLHMELLYHYLTDTFASYSPMSDTLQQIIMRHALREPYLMYQVLAVSARHLSVLRPQQADYYHDQAIELQTRALSLFNAIDLASLTSRVPVFVFSSTLGFHALYDMLSHRDDTFASALARFTGYLRLHRGVYHVMDGHGDEIAQSELKPIIELGKQWYVMAGEGHECDDLRARIEARTEELEAARRAISLLQCVFDGKPTPAARIHVLLAWTTMIPRPFVAMLEAGRPEAMAVLAYYFLALHLCREVWIIGDSGRFLLESVAAYLGPEWAPWMERPCQMLQEVEAVICATTIVTTAKAVPMATQHAQFAIQRPSAADAPRIARIHLAAMDTNPLLHAQFPTPSSLLALEDFLTAETADALSSSPSSPSSSSGVLVARDPETGVVAGFAKWDATTTTVKKKTKLEEGELRYAEGCRREFLDGYAALAEEAKKRSFGHATPCYQLNFVCTDPAYQGRGAGSLLTRTVLDMAAAEGLPVYLESTMVAVPLYEKLGFRAIDGFEMGIPRRGSSSDELSETYREICMVWYPPPAHE</sequence>
<dbReference type="Pfam" id="PF11951">
    <property type="entry name" value="Fungal_trans_2"/>
    <property type="match status" value="1"/>
</dbReference>
<dbReference type="PANTHER" id="PTHR47784">
    <property type="entry name" value="STEROL UPTAKE CONTROL PROTEIN 2"/>
    <property type="match status" value="1"/>
</dbReference>
<evidence type="ECO:0000256" key="2">
    <source>
        <dbReference type="SAM" id="MobiDB-lite"/>
    </source>
</evidence>
<dbReference type="PANTHER" id="PTHR47784:SF4">
    <property type="entry name" value="ZN(II)2CYS6 TRANSCRIPTION FACTOR (EUROFUNG)"/>
    <property type="match status" value="1"/>
</dbReference>
<keyword evidence="6" id="KW-1185">Reference proteome</keyword>
<comment type="caution">
    <text evidence="5">The sequence shown here is derived from an EMBL/GenBank/DDBJ whole genome shotgun (WGS) entry which is preliminary data.</text>
</comment>
<feature type="domain" description="Zn(2)-C6 fungal-type" evidence="3">
    <location>
        <begin position="12"/>
        <end position="42"/>
    </location>
</feature>
<name>A0AA39X7W3_9PEZI</name>
<evidence type="ECO:0000256" key="1">
    <source>
        <dbReference type="ARBA" id="ARBA00023242"/>
    </source>
</evidence>
<organism evidence="5 6">
    <name type="scientific">Bombardia bombarda</name>
    <dbReference type="NCBI Taxonomy" id="252184"/>
    <lineage>
        <taxon>Eukaryota</taxon>
        <taxon>Fungi</taxon>
        <taxon>Dikarya</taxon>
        <taxon>Ascomycota</taxon>
        <taxon>Pezizomycotina</taxon>
        <taxon>Sordariomycetes</taxon>
        <taxon>Sordariomycetidae</taxon>
        <taxon>Sordariales</taxon>
        <taxon>Lasiosphaeriaceae</taxon>
        <taxon>Bombardia</taxon>
    </lineage>
</organism>
<dbReference type="GO" id="GO:0016747">
    <property type="term" value="F:acyltransferase activity, transferring groups other than amino-acyl groups"/>
    <property type="evidence" value="ECO:0007669"/>
    <property type="project" value="InterPro"/>
</dbReference>
<dbReference type="Gene3D" id="4.10.240.10">
    <property type="entry name" value="Zn(2)-C6 fungal-type DNA-binding domain"/>
    <property type="match status" value="1"/>
</dbReference>
<dbReference type="GO" id="GO:0008270">
    <property type="term" value="F:zinc ion binding"/>
    <property type="evidence" value="ECO:0007669"/>
    <property type="project" value="InterPro"/>
</dbReference>